<feature type="domain" description="ATP-grasp" evidence="5">
    <location>
        <begin position="113"/>
        <end position="317"/>
    </location>
</feature>
<dbReference type="InterPro" id="IPR011761">
    <property type="entry name" value="ATP-grasp"/>
</dbReference>
<evidence type="ECO:0000313" key="6">
    <source>
        <dbReference type="EMBL" id="WYK18174.1"/>
    </source>
</evidence>
<dbReference type="GO" id="GO:0016874">
    <property type="term" value="F:ligase activity"/>
    <property type="evidence" value="ECO:0007669"/>
    <property type="project" value="UniProtKB-KW"/>
</dbReference>
<evidence type="ECO:0000256" key="1">
    <source>
        <dbReference type="ARBA" id="ARBA00010871"/>
    </source>
</evidence>
<dbReference type="PANTHER" id="PTHR23132:SF23">
    <property type="entry name" value="D-ALANINE--D-ALANINE LIGASE B"/>
    <property type="match status" value="1"/>
</dbReference>
<dbReference type="PANTHER" id="PTHR23132">
    <property type="entry name" value="D-ALANINE--D-ALANINE LIGASE"/>
    <property type="match status" value="1"/>
</dbReference>
<evidence type="ECO:0000259" key="5">
    <source>
        <dbReference type="PROSITE" id="PS50975"/>
    </source>
</evidence>
<dbReference type="SUPFAM" id="SSF56059">
    <property type="entry name" value="Glutathione synthetase ATP-binding domain-like"/>
    <property type="match status" value="1"/>
</dbReference>
<comment type="similarity">
    <text evidence="1">Belongs to the D-alanine--D-alanine ligase family.</text>
</comment>
<dbReference type="Gene3D" id="3.30.1490.20">
    <property type="entry name" value="ATP-grasp fold, A domain"/>
    <property type="match status" value="1"/>
</dbReference>
<proteinExistence type="inferred from homology"/>
<keyword evidence="3" id="KW-0961">Cell wall biogenesis/degradation</keyword>
<dbReference type="Gene3D" id="3.40.50.20">
    <property type="match status" value="1"/>
</dbReference>
<keyword evidence="4" id="KW-0547">Nucleotide-binding</keyword>
<keyword evidence="4" id="KW-0067">ATP-binding</keyword>
<organism evidence="6 7">
    <name type="scientific">Roseovarius rhodophyticola</name>
    <dbReference type="NCBI Taxonomy" id="3080827"/>
    <lineage>
        <taxon>Bacteria</taxon>
        <taxon>Pseudomonadati</taxon>
        <taxon>Pseudomonadota</taxon>
        <taxon>Alphaproteobacteria</taxon>
        <taxon>Rhodobacterales</taxon>
        <taxon>Roseobacteraceae</taxon>
        <taxon>Roseovarius</taxon>
    </lineage>
</organism>
<dbReference type="InterPro" id="IPR011095">
    <property type="entry name" value="Dala_Dala_lig_C"/>
</dbReference>
<dbReference type="InterPro" id="IPR016185">
    <property type="entry name" value="PreATP-grasp_dom_sf"/>
</dbReference>
<sequence>MLIGLTYDLRDDYAGMDLSEEALAEFDSPETVEALEAALTRAGHRTDRIGNIRALAVRLVAGDRWDLVFNIAEGLSGRSREAQVPALLEAYGVPYTFSDPLTQAIGLDKAVAKRIVRDAGLPTAPFAVFQSADNVKKNEHPYSLFLKPLAEGTGKGCENASKVTDAETAARVVEDLIARFNQPVLAETYLPGREFTVGILGNGADARVIAVMEITSRDRSGDQIYSFQTKEHWEEHVLYRLADDAEAREAGRVALAAYRVLQCRDAARIDLRSDAAGQPQFLEVNTLAGLHPTHSDLPILSAKAGMSYDDLITGILSAALSRIDRNEEAHRVAS</sequence>
<dbReference type="SUPFAM" id="SSF52440">
    <property type="entry name" value="PreATP-grasp domain"/>
    <property type="match status" value="1"/>
</dbReference>
<dbReference type="EMBL" id="CP146606">
    <property type="protein sequence ID" value="WYK18174.1"/>
    <property type="molecule type" value="Genomic_DNA"/>
</dbReference>
<evidence type="ECO:0000313" key="7">
    <source>
        <dbReference type="Proteomes" id="UP001281305"/>
    </source>
</evidence>
<dbReference type="Proteomes" id="UP001281305">
    <property type="component" value="Chromosome"/>
</dbReference>
<dbReference type="RefSeq" id="WP_317054857.1">
    <property type="nucleotide sequence ID" value="NZ_CP146606.1"/>
</dbReference>
<evidence type="ECO:0000256" key="2">
    <source>
        <dbReference type="ARBA" id="ARBA00022598"/>
    </source>
</evidence>
<dbReference type="Pfam" id="PF07478">
    <property type="entry name" value="Dala_Dala_lig_C"/>
    <property type="match status" value="1"/>
</dbReference>
<gene>
    <name evidence="6" type="ORF">RZS32_017635</name>
</gene>
<keyword evidence="2 6" id="KW-0436">Ligase</keyword>
<dbReference type="Gene3D" id="3.30.470.20">
    <property type="entry name" value="ATP-grasp fold, B domain"/>
    <property type="match status" value="1"/>
</dbReference>
<keyword evidence="7" id="KW-1185">Reference proteome</keyword>
<name>A0ABZ2TFV7_9RHOB</name>
<protein>
    <submittedName>
        <fullName evidence="6">D-alanine--D-alanine ligase</fullName>
    </submittedName>
</protein>
<evidence type="ECO:0000256" key="4">
    <source>
        <dbReference type="PROSITE-ProRule" id="PRU00409"/>
    </source>
</evidence>
<evidence type="ECO:0000256" key="3">
    <source>
        <dbReference type="ARBA" id="ARBA00023316"/>
    </source>
</evidence>
<accession>A0ABZ2TFV7</accession>
<dbReference type="PROSITE" id="PS50975">
    <property type="entry name" value="ATP_GRASP"/>
    <property type="match status" value="1"/>
</dbReference>
<reference evidence="6 7" key="1">
    <citation type="submission" date="2024-02" db="EMBL/GenBank/DDBJ databases">
        <title>Roseovarius strain W115 nov., isolated from a marine algae.</title>
        <authorList>
            <person name="Lee M.W."/>
            <person name="Lee J.K."/>
            <person name="Kim J.M."/>
            <person name="Choi D.G."/>
            <person name="Baek J.H."/>
            <person name="Bayburt H."/>
            <person name="Jung J.J."/>
            <person name="Han D.M."/>
            <person name="Jeon C.O."/>
        </authorList>
    </citation>
    <scope>NUCLEOTIDE SEQUENCE [LARGE SCALE GENOMIC DNA]</scope>
    <source>
        <strain evidence="6 7">W115</strain>
    </source>
</reference>
<dbReference type="InterPro" id="IPR013815">
    <property type="entry name" value="ATP_grasp_subdomain_1"/>
</dbReference>